<keyword evidence="1" id="KW-0472">Membrane</keyword>
<dbReference type="EMBL" id="KB007981">
    <property type="protein sequence ID" value="ELR16922.1"/>
    <property type="molecule type" value="Genomic_DNA"/>
</dbReference>
<keyword evidence="1" id="KW-0812">Transmembrane</keyword>
<name>L8GVE9_ACACF</name>
<keyword evidence="1" id="KW-1133">Transmembrane helix</keyword>
<dbReference type="AlphaFoldDB" id="L8GVE9"/>
<evidence type="ECO:0000256" key="1">
    <source>
        <dbReference type="SAM" id="Phobius"/>
    </source>
</evidence>
<keyword evidence="3" id="KW-1185">Reference proteome</keyword>
<evidence type="ECO:0000313" key="2">
    <source>
        <dbReference type="EMBL" id="ELR16922.1"/>
    </source>
</evidence>
<gene>
    <name evidence="2" type="ORF">ACA1_043330</name>
</gene>
<organism evidence="2 3">
    <name type="scientific">Acanthamoeba castellanii (strain ATCC 30010 / Neff)</name>
    <dbReference type="NCBI Taxonomy" id="1257118"/>
    <lineage>
        <taxon>Eukaryota</taxon>
        <taxon>Amoebozoa</taxon>
        <taxon>Discosea</taxon>
        <taxon>Longamoebia</taxon>
        <taxon>Centramoebida</taxon>
        <taxon>Acanthamoebidae</taxon>
        <taxon>Acanthamoeba</taxon>
    </lineage>
</organism>
<sequence>MMGSSELIVVVFDWVSFVAMVPQYVYRYSAELSAELVQLRRHEEDRQRLLELMAQLCRNSGGLY</sequence>
<evidence type="ECO:0000313" key="3">
    <source>
        <dbReference type="Proteomes" id="UP000011083"/>
    </source>
</evidence>
<proteinExistence type="predicted"/>
<protein>
    <submittedName>
        <fullName evidence="2">Uncharacterized protein</fullName>
    </submittedName>
</protein>
<feature type="transmembrane region" description="Helical" evidence="1">
    <location>
        <begin position="7"/>
        <end position="26"/>
    </location>
</feature>
<dbReference type="Proteomes" id="UP000011083">
    <property type="component" value="Unassembled WGS sequence"/>
</dbReference>
<reference evidence="2 3" key="1">
    <citation type="journal article" date="2013" name="Genome Biol.">
        <title>Genome of Acanthamoeba castellanii highlights extensive lateral gene transfer and early evolution of tyrosine kinase signaling.</title>
        <authorList>
            <person name="Clarke M."/>
            <person name="Lohan A.J."/>
            <person name="Liu B."/>
            <person name="Lagkouvardos I."/>
            <person name="Roy S."/>
            <person name="Zafar N."/>
            <person name="Bertelli C."/>
            <person name="Schilde C."/>
            <person name="Kianianmomeni A."/>
            <person name="Burglin T.R."/>
            <person name="Frech C."/>
            <person name="Turcotte B."/>
            <person name="Kopec K.O."/>
            <person name="Synnott J.M."/>
            <person name="Choo C."/>
            <person name="Paponov I."/>
            <person name="Finkler A."/>
            <person name="Soon Heng Tan C."/>
            <person name="Hutchins A.P."/>
            <person name="Weinmeier T."/>
            <person name="Rattei T."/>
            <person name="Chu J.S."/>
            <person name="Gimenez G."/>
            <person name="Irimia M."/>
            <person name="Rigden D.J."/>
            <person name="Fitzpatrick D.A."/>
            <person name="Lorenzo-Morales J."/>
            <person name="Bateman A."/>
            <person name="Chiu C.H."/>
            <person name="Tang P."/>
            <person name="Hegemann P."/>
            <person name="Fromm H."/>
            <person name="Raoult D."/>
            <person name="Greub G."/>
            <person name="Miranda-Saavedra D."/>
            <person name="Chen N."/>
            <person name="Nash P."/>
            <person name="Ginger M.L."/>
            <person name="Horn M."/>
            <person name="Schaap P."/>
            <person name="Caler L."/>
            <person name="Loftus B."/>
        </authorList>
    </citation>
    <scope>NUCLEOTIDE SEQUENCE [LARGE SCALE GENOMIC DNA]</scope>
    <source>
        <strain evidence="2 3">Neff</strain>
    </source>
</reference>
<dbReference type="KEGG" id="acan:ACA1_043330"/>
<accession>L8GVE9</accession>
<dbReference type="GeneID" id="14917569"/>
<dbReference type="VEuPathDB" id="AmoebaDB:ACA1_043330"/>
<dbReference type="RefSeq" id="XP_004338935.1">
    <property type="nucleotide sequence ID" value="XM_004338887.1"/>
</dbReference>